<evidence type="ECO:0000313" key="2">
    <source>
        <dbReference type="EMBL" id="VDH95583.1"/>
    </source>
</evidence>
<keyword evidence="3" id="KW-1185">Reference proteome</keyword>
<organism evidence="2 3">
    <name type="scientific">Mytilus galloprovincialis</name>
    <name type="common">Mediterranean mussel</name>
    <dbReference type="NCBI Taxonomy" id="29158"/>
    <lineage>
        <taxon>Eukaryota</taxon>
        <taxon>Metazoa</taxon>
        <taxon>Spiralia</taxon>
        <taxon>Lophotrochozoa</taxon>
        <taxon>Mollusca</taxon>
        <taxon>Bivalvia</taxon>
        <taxon>Autobranchia</taxon>
        <taxon>Pteriomorphia</taxon>
        <taxon>Mytilida</taxon>
        <taxon>Mytiloidea</taxon>
        <taxon>Mytilidae</taxon>
        <taxon>Mytilinae</taxon>
        <taxon>Mytilus</taxon>
    </lineage>
</organism>
<feature type="compositionally biased region" description="Polar residues" evidence="1">
    <location>
        <begin position="70"/>
        <end position="84"/>
    </location>
</feature>
<proteinExistence type="predicted"/>
<sequence length="324" mass="37196">MADLSMKSYKSHESVRERNRREQRRFDQTSDGRYNEFKIKLNGISTQQRLVEKDLERIRAGVHRPPKSAIISSHKSFNPASTRTLAEKNLRNKQEKSSKKSPKRSPRPPSDIEKVEINTGMLVEYLQKLQEADVIDLDNIITDKVVKGTQLVNQKMNSDPEMSQRSTNQAERSGSFNNKQLNIPTIRDVNSVTRGSADSKLDLNSNSNRDQRLLKSSPLPTMSAPETGATLEKEQHSSQKAIYNSENSKGIDASTRRRKSSAAQDDFNGQIYNYDSFEFGNSKEQLNSDKQWEQARNARYVRTREKLERDRELSVKEIFDRSKP</sequence>
<gene>
    <name evidence="2" type="ORF">MGAL_10B007320</name>
</gene>
<evidence type="ECO:0000313" key="3">
    <source>
        <dbReference type="Proteomes" id="UP000596742"/>
    </source>
</evidence>
<feature type="compositionally biased region" description="Polar residues" evidence="1">
    <location>
        <begin position="152"/>
        <end position="208"/>
    </location>
</feature>
<name>A0A8B6BV63_MYTGA</name>
<feature type="region of interest" description="Disordered" evidence="1">
    <location>
        <begin position="61"/>
        <end position="115"/>
    </location>
</feature>
<dbReference type="AlphaFoldDB" id="A0A8B6BV63"/>
<feature type="region of interest" description="Disordered" evidence="1">
    <location>
        <begin position="1"/>
        <end position="33"/>
    </location>
</feature>
<reference evidence="2" key="1">
    <citation type="submission" date="2018-11" db="EMBL/GenBank/DDBJ databases">
        <authorList>
            <person name="Alioto T."/>
            <person name="Alioto T."/>
        </authorList>
    </citation>
    <scope>NUCLEOTIDE SEQUENCE</scope>
</reference>
<dbReference type="EMBL" id="UYJE01000704">
    <property type="protein sequence ID" value="VDH95583.1"/>
    <property type="molecule type" value="Genomic_DNA"/>
</dbReference>
<feature type="compositionally biased region" description="Basic and acidic residues" evidence="1">
    <location>
        <begin position="85"/>
        <end position="98"/>
    </location>
</feature>
<comment type="caution">
    <text evidence="2">The sequence shown here is derived from an EMBL/GenBank/DDBJ whole genome shotgun (WGS) entry which is preliminary data.</text>
</comment>
<dbReference type="Proteomes" id="UP000596742">
    <property type="component" value="Unassembled WGS sequence"/>
</dbReference>
<accession>A0A8B6BV63</accession>
<feature type="region of interest" description="Disordered" evidence="1">
    <location>
        <begin position="152"/>
        <end position="264"/>
    </location>
</feature>
<feature type="compositionally biased region" description="Polar residues" evidence="1">
    <location>
        <begin position="238"/>
        <end position="248"/>
    </location>
</feature>
<feature type="compositionally biased region" description="Basic and acidic residues" evidence="1">
    <location>
        <begin position="10"/>
        <end position="33"/>
    </location>
</feature>
<evidence type="ECO:0000256" key="1">
    <source>
        <dbReference type="SAM" id="MobiDB-lite"/>
    </source>
</evidence>
<dbReference type="OrthoDB" id="10050903at2759"/>
<protein>
    <submittedName>
        <fullName evidence="2">Uncharacterized protein</fullName>
    </submittedName>
</protein>